<sequence length="275" mass="32182">MSWTLIFCVHNNIFHMHNIIIISMRFIILCTMIFFLDLTYAYSNSNLIKRKAIFVHEKLYSYGGHQKHHHNSLDRSNDTQVNTDFKSWNLRPAHERHHHRLRVVHGVVNIFGWGILLPIGVIIARYYKRHLLECEEWYSLHVVSKVAGFILGTIGWGLGLSMMTNSPKDQHTMMSTHGIIGTIIFTFTTIQVLAICLQPDEENVYRKYWVIYHNILGYALLILTIVDIFQGIDKVEEHHRWKWSYVVLVSVMGLIALVLELIPCFNIIKTKILRM</sequence>
<dbReference type="OMA" id="TIQMLAM"/>
<dbReference type="EnsemblPlants" id="Solyc03g031570.3.1">
    <property type="protein sequence ID" value="Solyc03g031570.3.1"/>
    <property type="gene ID" value="Solyc03g031570.3"/>
</dbReference>
<keyword evidence="5 7" id="KW-1133">Transmembrane helix</keyword>
<dbReference type="OrthoDB" id="19261at2759"/>
<evidence type="ECO:0000256" key="4">
    <source>
        <dbReference type="ARBA" id="ARBA00022982"/>
    </source>
</evidence>
<dbReference type="Pfam" id="PF03188">
    <property type="entry name" value="Cytochrom_B561"/>
    <property type="match status" value="1"/>
</dbReference>
<dbReference type="AlphaFoldDB" id="A0A3Q7FHV4"/>
<accession>A0A3Q7FHV4</accession>
<feature type="transmembrane region" description="Helical" evidence="7">
    <location>
        <begin position="209"/>
        <end position="232"/>
    </location>
</feature>
<gene>
    <name evidence="9" type="primary">LOC101264407</name>
</gene>
<feature type="transmembrane region" description="Helical" evidence="7">
    <location>
        <begin position="20"/>
        <end position="42"/>
    </location>
</feature>
<organism evidence="9">
    <name type="scientific">Solanum lycopersicum</name>
    <name type="common">Tomato</name>
    <name type="synonym">Lycopersicon esculentum</name>
    <dbReference type="NCBI Taxonomy" id="4081"/>
    <lineage>
        <taxon>Eukaryota</taxon>
        <taxon>Viridiplantae</taxon>
        <taxon>Streptophyta</taxon>
        <taxon>Embryophyta</taxon>
        <taxon>Tracheophyta</taxon>
        <taxon>Spermatophyta</taxon>
        <taxon>Magnoliopsida</taxon>
        <taxon>eudicotyledons</taxon>
        <taxon>Gunneridae</taxon>
        <taxon>Pentapetalae</taxon>
        <taxon>asterids</taxon>
        <taxon>lamiids</taxon>
        <taxon>Solanales</taxon>
        <taxon>Solanaceae</taxon>
        <taxon>Solanoideae</taxon>
        <taxon>Solaneae</taxon>
        <taxon>Solanum</taxon>
        <taxon>Solanum subgen. Lycopersicon</taxon>
    </lineage>
</organism>
<dbReference type="Gramene" id="Solyc03g031570.3.1">
    <property type="protein sequence ID" value="Solyc03g031570.3.1"/>
    <property type="gene ID" value="Solyc03g031570.3"/>
</dbReference>
<dbReference type="PaxDb" id="4081-Solyc03g031570.2.1"/>
<keyword evidence="6 7" id="KW-0472">Membrane</keyword>
<feature type="transmembrane region" description="Helical" evidence="7">
    <location>
        <begin position="178"/>
        <end position="197"/>
    </location>
</feature>
<protein>
    <recommendedName>
        <fullName evidence="8">Cytochrome b561 domain-containing protein</fullName>
    </recommendedName>
</protein>
<evidence type="ECO:0000313" key="10">
    <source>
        <dbReference type="Proteomes" id="UP000004994"/>
    </source>
</evidence>
<feature type="transmembrane region" description="Helical" evidence="7">
    <location>
        <begin position="244"/>
        <end position="268"/>
    </location>
</feature>
<name>A0A3Q7FHV4_SOLLC</name>
<dbReference type="Gene3D" id="1.20.120.1770">
    <property type="match status" value="1"/>
</dbReference>
<dbReference type="CDD" id="cd08760">
    <property type="entry name" value="Cyt_b561_FRRS1_like"/>
    <property type="match status" value="1"/>
</dbReference>
<dbReference type="Proteomes" id="UP000004994">
    <property type="component" value="Chromosome 3"/>
</dbReference>
<dbReference type="InterPro" id="IPR006593">
    <property type="entry name" value="Cyt_b561/ferric_Rdtase_TM"/>
</dbReference>
<comment type="subcellular location">
    <subcellularLocation>
        <location evidence="1">Membrane</location>
    </subcellularLocation>
</comment>
<evidence type="ECO:0000256" key="2">
    <source>
        <dbReference type="ARBA" id="ARBA00022448"/>
    </source>
</evidence>
<dbReference type="InParanoid" id="A0A3Q7FHV4"/>
<dbReference type="GO" id="GO:0016020">
    <property type="term" value="C:membrane"/>
    <property type="evidence" value="ECO:0007669"/>
    <property type="project" value="UniProtKB-SubCell"/>
</dbReference>
<keyword evidence="10" id="KW-1185">Reference proteome</keyword>
<keyword evidence="2" id="KW-0813">Transport</keyword>
<evidence type="ECO:0000313" key="9">
    <source>
        <dbReference type="EnsemblPlants" id="Solyc03g031570.3.1"/>
    </source>
</evidence>
<feature type="transmembrane region" description="Helical" evidence="7">
    <location>
        <begin position="110"/>
        <end position="127"/>
    </location>
</feature>
<dbReference type="STRING" id="4081.A0A3Q7FHV4"/>
<dbReference type="PANTHER" id="PTHR23130:SF153">
    <property type="entry name" value="CYTOCHROME B561 DOMAIN-CONTAINING PROTEIN"/>
    <property type="match status" value="1"/>
</dbReference>
<keyword evidence="4" id="KW-0249">Electron transport</keyword>
<feature type="transmembrane region" description="Helical" evidence="7">
    <location>
        <begin position="139"/>
        <end position="158"/>
    </location>
</feature>
<evidence type="ECO:0000256" key="5">
    <source>
        <dbReference type="ARBA" id="ARBA00022989"/>
    </source>
</evidence>
<evidence type="ECO:0000256" key="7">
    <source>
        <dbReference type="SAM" id="Phobius"/>
    </source>
</evidence>
<evidence type="ECO:0000256" key="3">
    <source>
        <dbReference type="ARBA" id="ARBA00022692"/>
    </source>
</evidence>
<reference evidence="9" key="2">
    <citation type="submission" date="2019-01" db="UniProtKB">
        <authorList>
            <consortium name="EnsemblPlants"/>
        </authorList>
    </citation>
    <scope>IDENTIFICATION</scope>
    <source>
        <strain evidence="9">cv. Heinz 1706</strain>
    </source>
</reference>
<dbReference type="PROSITE" id="PS50939">
    <property type="entry name" value="CYTOCHROME_B561"/>
    <property type="match status" value="1"/>
</dbReference>
<feature type="domain" description="Cytochrome b561" evidence="8">
    <location>
        <begin position="69"/>
        <end position="268"/>
    </location>
</feature>
<reference evidence="9" key="1">
    <citation type="journal article" date="2012" name="Nature">
        <title>The tomato genome sequence provides insights into fleshy fruit evolution.</title>
        <authorList>
            <consortium name="Tomato Genome Consortium"/>
        </authorList>
    </citation>
    <scope>NUCLEOTIDE SEQUENCE [LARGE SCALE GENOMIC DNA]</scope>
    <source>
        <strain evidence="9">cv. Heinz 1706</strain>
    </source>
</reference>
<evidence type="ECO:0000259" key="8">
    <source>
        <dbReference type="PROSITE" id="PS50939"/>
    </source>
</evidence>
<evidence type="ECO:0000256" key="6">
    <source>
        <dbReference type="ARBA" id="ARBA00023136"/>
    </source>
</evidence>
<evidence type="ECO:0000256" key="1">
    <source>
        <dbReference type="ARBA" id="ARBA00004370"/>
    </source>
</evidence>
<dbReference type="SMART" id="SM00665">
    <property type="entry name" value="B561"/>
    <property type="match status" value="1"/>
</dbReference>
<proteinExistence type="predicted"/>
<dbReference type="PANTHER" id="PTHR23130">
    <property type="entry name" value="CYTOCHROME B561 AND DOMON DOMAIN-CONTAINING PROTEIN"/>
    <property type="match status" value="1"/>
</dbReference>
<keyword evidence="3 7" id="KW-0812">Transmembrane</keyword>